<dbReference type="AlphaFoldDB" id="A0A8K0DJK5"/>
<dbReference type="InterPro" id="IPR032675">
    <property type="entry name" value="LRR_dom_sf"/>
</dbReference>
<evidence type="ECO:0000256" key="1">
    <source>
        <dbReference type="SAM" id="MobiDB-lite"/>
    </source>
</evidence>
<protein>
    <recommendedName>
        <fullName evidence="4">F-box domain-containing protein</fullName>
    </recommendedName>
</protein>
<dbReference type="Gene3D" id="3.80.10.10">
    <property type="entry name" value="Ribonuclease Inhibitor"/>
    <property type="match status" value="1"/>
</dbReference>
<feature type="compositionally biased region" description="Polar residues" evidence="1">
    <location>
        <begin position="17"/>
        <end position="27"/>
    </location>
</feature>
<dbReference type="EMBL" id="VOIH02000012">
    <property type="protein sequence ID" value="KAF3432140.1"/>
    <property type="molecule type" value="Genomic_DNA"/>
</dbReference>
<proteinExistence type="predicted"/>
<evidence type="ECO:0000313" key="3">
    <source>
        <dbReference type="Proteomes" id="UP000796880"/>
    </source>
</evidence>
<feature type="region of interest" description="Disordered" evidence="1">
    <location>
        <begin position="1"/>
        <end position="36"/>
    </location>
</feature>
<organism evidence="2 3">
    <name type="scientific">Rhamnella rubrinervis</name>
    <dbReference type="NCBI Taxonomy" id="2594499"/>
    <lineage>
        <taxon>Eukaryota</taxon>
        <taxon>Viridiplantae</taxon>
        <taxon>Streptophyta</taxon>
        <taxon>Embryophyta</taxon>
        <taxon>Tracheophyta</taxon>
        <taxon>Spermatophyta</taxon>
        <taxon>Magnoliopsida</taxon>
        <taxon>eudicotyledons</taxon>
        <taxon>Gunneridae</taxon>
        <taxon>Pentapetalae</taxon>
        <taxon>rosids</taxon>
        <taxon>fabids</taxon>
        <taxon>Rosales</taxon>
        <taxon>Rhamnaceae</taxon>
        <taxon>rhamnoid group</taxon>
        <taxon>Rhamneae</taxon>
        <taxon>Rhamnella</taxon>
    </lineage>
</organism>
<reference evidence="2" key="1">
    <citation type="submission" date="2020-03" db="EMBL/GenBank/DDBJ databases">
        <title>A high-quality chromosome-level genome assembly of a woody plant with both climbing and erect habits, Rhamnella rubrinervis.</title>
        <authorList>
            <person name="Lu Z."/>
            <person name="Yang Y."/>
            <person name="Zhu X."/>
            <person name="Sun Y."/>
        </authorList>
    </citation>
    <scope>NUCLEOTIDE SEQUENCE</scope>
    <source>
        <strain evidence="2">BYM</strain>
        <tissue evidence="2">Leaf</tissue>
    </source>
</reference>
<dbReference type="OrthoDB" id="10044893at2759"/>
<evidence type="ECO:0008006" key="4">
    <source>
        <dbReference type="Google" id="ProtNLM"/>
    </source>
</evidence>
<dbReference type="PANTHER" id="PTHR13382">
    <property type="entry name" value="MITOCHONDRIAL ATP SYNTHASE COUPLING FACTOR B"/>
    <property type="match status" value="1"/>
</dbReference>
<name>A0A8K0DJK5_9ROSA</name>
<sequence length="340" mass="37925">MDISQTAEDSAQKAPTLPSSGGSSNGSVADFTVPEGEPGQPHEALFLVLAYLPVFELLSMSEACISLRDAVKNDVLQWLKIVVQRPLNYRLSDEILMELTSMANGKLRTLALVNCVKITDDGLQRVVGRNPLIDKIYIPVCTSLTPVGVIRAVKTLSKNGHRLKNLWINGIYNIKKEHFEALCSYLPMNQAQQEQQRLKPLLLNEHTKFPTLVDHKNHPVIDMGICPRCKEVSMVFDCPRKETCKLKIERSLTDCRGCKHCIPRCKECGGCVASDEQEDAVCADILCSDCWLKLPKCNFCNKPYCKQHANEKLCSLSSSGFVCDVCEVKFVGNLCYNIQD</sequence>
<gene>
    <name evidence="2" type="ORF">FNV43_RR26879</name>
</gene>
<dbReference type="InterPro" id="IPR050648">
    <property type="entry name" value="F-box_LRR-repeat"/>
</dbReference>
<comment type="caution">
    <text evidence="2">The sequence shown here is derived from an EMBL/GenBank/DDBJ whole genome shotgun (WGS) entry which is preliminary data.</text>
</comment>
<accession>A0A8K0DJK5</accession>
<keyword evidence="3" id="KW-1185">Reference proteome</keyword>
<evidence type="ECO:0000313" key="2">
    <source>
        <dbReference type="EMBL" id="KAF3432140.1"/>
    </source>
</evidence>
<dbReference type="Proteomes" id="UP000796880">
    <property type="component" value="Unassembled WGS sequence"/>
</dbReference>
<dbReference type="GO" id="GO:0005737">
    <property type="term" value="C:cytoplasm"/>
    <property type="evidence" value="ECO:0007669"/>
    <property type="project" value="TreeGrafter"/>
</dbReference>
<dbReference type="SUPFAM" id="SSF52047">
    <property type="entry name" value="RNI-like"/>
    <property type="match status" value="1"/>
</dbReference>
<dbReference type="PANTHER" id="PTHR13382:SF16">
    <property type="entry name" value="F-BOX PROTEIN SKIP28"/>
    <property type="match status" value="1"/>
</dbReference>